<keyword evidence="5 6" id="KW-0472">Membrane</keyword>
<accession>A0A3Q2GBH1</accession>
<dbReference type="OMA" id="EATHSDC"/>
<feature type="transmembrane region" description="Helical" evidence="6">
    <location>
        <begin position="29"/>
        <end position="47"/>
    </location>
</feature>
<dbReference type="GO" id="GO:0005794">
    <property type="term" value="C:Golgi apparatus"/>
    <property type="evidence" value="ECO:0007669"/>
    <property type="project" value="UniProtKB-SubCell"/>
</dbReference>
<keyword evidence="4" id="KW-0333">Golgi apparatus</keyword>
<dbReference type="Ensembl" id="ENSCVAT00000010207.1">
    <property type="protein sequence ID" value="ENSCVAP00000022070.1"/>
    <property type="gene ID" value="ENSCVAG00000004506.1"/>
</dbReference>
<keyword evidence="6" id="KW-0812">Transmembrane</keyword>
<comment type="similarity">
    <text evidence="3">Belongs to the GASK family.</text>
</comment>
<keyword evidence="8" id="KW-1185">Reference proteome</keyword>
<dbReference type="PANTHER" id="PTHR15905:SF1">
    <property type="entry name" value="GOLGI-ASSOCIATED KINASE 1B"/>
    <property type="match status" value="1"/>
</dbReference>
<name>A0A3Q2GBH1_CYPVA</name>
<dbReference type="AlphaFoldDB" id="A0A3Q2GBH1"/>
<dbReference type="Proteomes" id="UP000265020">
    <property type="component" value="Unassembled WGS sequence"/>
</dbReference>
<proteinExistence type="inferred from homology"/>
<evidence type="ECO:0000256" key="4">
    <source>
        <dbReference type="ARBA" id="ARBA00023034"/>
    </source>
</evidence>
<evidence type="ECO:0000256" key="5">
    <source>
        <dbReference type="ARBA" id="ARBA00023136"/>
    </source>
</evidence>
<protein>
    <submittedName>
        <fullName evidence="7">Golgi associated kinase 1B</fullName>
    </submittedName>
</protein>
<evidence type="ECO:0000313" key="7">
    <source>
        <dbReference type="Ensembl" id="ENSCVAP00000022070.1"/>
    </source>
</evidence>
<sequence>MGNFRIYWPCFYFLKLTHRFGRGSSVKKMWIFLCLISLFLLFLKVGYLDQPNRRRSKEEEKLQTRGEHHSYSLDLRISASLGVPTRYNVVYITLNSKRLKPTHIGGAVKSKLRTKMRRKAIYASITQRKRPGLEPNAGQINGGAALQTFWKEGFSAKSSNDGTASRPDSNIRIYSQKAPPWFSAEDIESMRFLADAKVLQMKELDRTDAKPLLMFESARRGTLLSPKQLKRTNACRGQCGIIHSSVDNTEVFAFHLDRVLGLNRTLPAVSRKFGSLHDSQVYQVVLWDASLYPKDPASVRITWREYQNFLTQRCWHRNGIPKSDSGCSSIHYSEWSKLALFDFLLQIHNRLDPSCCGFRPRQEDACVGHPAACKNQENLQLTNIFHREHDLRHLVFMDNKGYFDRNEDNLDFRLLEGIKELPEQAVSVVRMRKLRERLLQSLFLDKVYWESQGGREGIDKLIDVIEKRAKVLLAYINAHGIKVISMND</sequence>
<evidence type="ECO:0000256" key="1">
    <source>
        <dbReference type="ARBA" id="ARBA00004308"/>
    </source>
</evidence>
<reference evidence="7" key="2">
    <citation type="submission" date="2025-09" db="UniProtKB">
        <authorList>
            <consortium name="Ensembl"/>
        </authorList>
    </citation>
    <scope>IDENTIFICATION</scope>
</reference>
<dbReference type="Pfam" id="PF15051">
    <property type="entry name" value="FAM198"/>
    <property type="match status" value="1"/>
</dbReference>
<dbReference type="GeneTree" id="ENSGT00420000029769"/>
<dbReference type="PANTHER" id="PTHR15905">
    <property type="entry name" value="GOLGI-ASSOCIATED KINASE 1B-RELATED"/>
    <property type="match status" value="1"/>
</dbReference>
<reference evidence="7" key="1">
    <citation type="submission" date="2025-08" db="UniProtKB">
        <authorList>
            <consortium name="Ensembl"/>
        </authorList>
    </citation>
    <scope>IDENTIFICATION</scope>
</reference>
<organism evidence="7 8">
    <name type="scientific">Cyprinodon variegatus</name>
    <name type="common">Sheepshead minnow</name>
    <dbReference type="NCBI Taxonomy" id="28743"/>
    <lineage>
        <taxon>Eukaryota</taxon>
        <taxon>Metazoa</taxon>
        <taxon>Chordata</taxon>
        <taxon>Craniata</taxon>
        <taxon>Vertebrata</taxon>
        <taxon>Euteleostomi</taxon>
        <taxon>Actinopterygii</taxon>
        <taxon>Neopterygii</taxon>
        <taxon>Teleostei</taxon>
        <taxon>Neoteleostei</taxon>
        <taxon>Acanthomorphata</taxon>
        <taxon>Ovalentaria</taxon>
        <taxon>Atherinomorphae</taxon>
        <taxon>Cyprinodontiformes</taxon>
        <taxon>Cyprinodontidae</taxon>
        <taxon>Cyprinodon</taxon>
    </lineage>
</organism>
<evidence type="ECO:0000256" key="2">
    <source>
        <dbReference type="ARBA" id="ARBA00004555"/>
    </source>
</evidence>
<evidence type="ECO:0000256" key="3">
    <source>
        <dbReference type="ARBA" id="ARBA00007691"/>
    </source>
</evidence>
<comment type="subcellular location">
    <subcellularLocation>
        <location evidence="1">Endomembrane system</location>
    </subcellularLocation>
    <subcellularLocation>
        <location evidence="2">Golgi apparatus</location>
    </subcellularLocation>
</comment>
<dbReference type="InterPro" id="IPR029207">
    <property type="entry name" value="FAM198"/>
</dbReference>
<keyword evidence="6" id="KW-1133">Transmembrane helix</keyword>
<dbReference type="STRING" id="28743.ENSCVAP00000022070"/>
<evidence type="ECO:0000256" key="6">
    <source>
        <dbReference type="SAM" id="Phobius"/>
    </source>
</evidence>
<evidence type="ECO:0000313" key="8">
    <source>
        <dbReference type="Proteomes" id="UP000265020"/>
    </source>
</evidence>